<reference evidence="1 2" key="1">
    <citation type="submission" date="2023-08" db="EMBL/GenBank/DDBJ databases">
        <title>genomic of DY56.</title>
        <authorList>
            <person name="Wang Y."/>
        </authorList>
    </citation>
    <scope>NUCLEOTIDE SEQUENCE [LARGE SCALE GENOMIC DNA]</scope>
    <source>
        <strain evidence="1 2">DY56-A-20</strain>
    </source>
</reference>
<keyword evidence="2" id="KW-1185">Reference proteome</keyword>
<dbReference type="Proteomes" id="UP001235664">
    <property type="component" value="Unassembled WGS sequence"/>
</dbReference>
<comment type="caution">
    <text evidence="1">The sequence shown here is derived from an EMBL/GenBank/DDBJ whole genome shotgun (WGS) entry which is preliminary data.</text>
</comment>
<proteinExistence type="predicted"/>
<evidence type="ECO:0000313" key="2">
    <source>
        <dbReference type="Proteomes" id="UP001235664"/>
    </source>
</evidence>
<accession>A0ABT9HAA3</accession>
<protein>
    <submittedName>
        <fullName evidence="1">Uncharacterized protein</fullName>
    </submittedName>
</protein>
<sequence length="77" mass="8491">MTFPILTGGQTTAPPAPEFHQNTLVERGALVLPPVAGQPARIYFEVTDRGDENAVCIREVAIEHTDVAKPFETWDRT</sequence>
<dbReference type="EMBL" id="JAVAIL010000003">
    <property type="protein sequence ID" value="MDP4540252.1"/>
    <property type="molecule type" value="Genomic_DNA"/>
</dbReference>
<gene>
    <name evidence="1" type="ORF">Q9K01_11490</name>
</gene>
<evidence type="ECO:0000313" key="1">
    <source>
        <dbReference type="EMBL" id="MDP4540252.1"/>
    </source>
</evidence>
<name>A0ABT9HAA3_9SPHN</name>
<organism evidence="1 2">
    <name type="scientific">Qipengyuania benthica</name>
    <dbReference type="NCBI Taxonomy" id="3067651"/>
    <lineage>
        <taxon>Bacteria</taxon>
        <taxon>Pseudomonadati</taxon>
        <taxon>Pseudomonadota</taxon>
        <taxon>Alphaproteobacteria</taxon>
        <taxon>Sphingomonadales</taxon>
        <taxon>Erythrobacteraceae</taxon>
        <taxon>Qipengyuania</taxon>
    </lineage>
</organism>